<dbReference type="PANTHER" id="PTHR12910:SF2">
    <property type="entry name" value="NADH DEHYDROGENASE [UBIQUINONE] 1 ALPHA SUBCOMPLEX SUBUNIT 12"/>
    <property type="match status" value="1"/>
</dbReference>
<dbReference type="GO" id="GO:0045271">
    <property type="term" value="C:respiratory chain complex I"/>
    <property type="evidence" value="ECO:0007669"/>
    <property type="project" value="InterPro"/>
</dbReference>
<keyword evidence="3" id="KW-1185">Reference proteome</keyword>
<dbReference type="NCBIfam" id="NF006040">
    <property type="entry name" value="PRK08183.1"/>
    <property type="match status" value="1"/>
</dbReference>
<accession>A0A5B2V9E3</accession>
<keyword evidence="2" id="KW-0830">Ubiquinone</keyword>
<feature type="region of interest" description="Disordered" evidence="1">
    <location>
        <begin position="104"/>
        <end position="138"/>
    </location>
</feature>
<reference evidence="2 3" key="2">
    <citation type="submission" date="2019-09" db="EMBL/GenBank/DDBJ databases">
        <authorList>
            <person name="Jin C."/>
        </authorList>
    </citation>
    <scope>NUCLEOTIDE SEQUENCE [LARGE SCALE GENOMIC DNA]</scope>
    <source>
        <strain evidence="2 3">BN140002</strain>
    </source>
</reference>
<name>A0A5B2V9E3_9HYPH</name>
<dbReference type="EMBL" id="VUOA01000036">
    <property type="protein sequence ID" value="KAA2235328.1"/>
    <property type="molecule type" value="Genomic_DNA"/>
</dbReference>
<dbReference type="Proteomes" id="UP000323142">
    <property type="component" value="Unassembled WGS sequence"/>
</dbReference>
<reference evidence="2 3" key="1">
    <citation type="submission" date="2019-09" db="EMBL/GenBank/DDBJ databases">
        <title>Salinarimonas rosea gen. nov., sp. nov., a new member of the a-2 subgroup of the Proteobacteria.</title>
        <authorList>
            <person name="Liu J."/>
        </authorList>
    </citation>
    <scope>NUCLEOTIDE SEQUENCE [LARGE SCALE GENOMIC DNA]</scope>
    <source>
        <strain evidence="2 3">BN140002</strain>
    </source>
</reference>
<evidence type="ECO:0000313" key="2">
    <source>
        <dbReference type="EMBL" id="KAA2235328.1"/>
    </source>
</evidence>
<comment type="caution">
    <text evidence="2">The sequence shown here is derived from an EMBL/GenBank/DDBJ whole genome shotgun (WGS) entry which is preliminary data.</text>
</comment>
<gene>
    <name evidence="2" type="ORF">F0L46_20150</name>
</gene>
<dbReference type="PANTHER" id="PTHR12910">
    <property type="entry name" value="NADH-UBIQUINONE OXIDOREDUCTASE SUBUNIT B17.2"/>
    <property type="match status" value="1"/>
</dbReference>
<organism evidence="2 3">
    <name type="scientific">Salinarimonas soli</name>
    <dbReference type="NCBI Taxonomy" id="1638099"/>
    <lineage>
        <taxon>Bacteria</taxon>
        <taxon>Pseudomonadati</taxon>
        <taxon>Pseudomonadota</taxon>
        <taxon>Alphaproteobacteria</taxon>
        <taxon>Hyphomicrobiales</taxon>
        <taxon>Salinarimonadaceae</taxon>
        <taxon>Salinarimonas</taxon>
    </lineage>
</organism>
<dbReference type="Pfam" id="PF05071">
    <property type="entry name" value="NDUFA12"/>
    <property type="match status" value="1"/>
</dbReference>
<protein>
    <submittedName>
        <fullName evidence="2">NADH:ubiquinone oxidoreductase subunit NDUFA12</fullName>
    </submittedName>
</protein>
<dbReference type="InterPro" id="IPR007763">
    <property type="entry name" value="NDUFA12"/>
</dbReference>
<evidence type="ECO:0000313" key="3">
    <source>
        <dbReference type="Proteomes" id="UP000323142"/>
    </source>
</evidence>
<proteinExistence type="predicted"/>
<dbReference type="GO" id="GO:0006979">
    <property type="term" value="P:response to oxidative stress"/>
    <property type="evidence" value="ECO:0007669"/>
    <property type="project" value="TreeGrafter"/>
</dbReference>
<evidence type="ECO:0000256" key="1">
    <source>
        <dbReference type="SAM" id="MobiDB-lite"/>
    </source>
</evidence>
<dbReference type="OrthoDB" id="9795340at2"/>
<dbReference type="AlphaFoldDB" id="A0A5B2V9E3"/>
<dbReference type="RefSeq" id="WP_149820909.1">
    <property type="nucleotide sequence ID" value="NZ_VUOA01000036.1"/>
</dbReference>
<sequence>MSLKDFALHMLTWWNGQTPGTRFHTWRYGEFVGTDQFGNKYYRSKGGKPDPALGFDRRWVIYAGETEASVVPPGWRGWLAHTTDLTPDQEDFQPKEWMKEHVANQTGTPAAYRPRGSTLSTGERPAATGDYVAWTPGE</sequence>